<dbReference type="InterPro" id="IPR035093">
    <property type="entry name" value="RelE/ParE_toxin_dom_sf"/>
</dbReference>
<feature type="domain" description="ATPase AAA-type core" evidence="6">
    <location>
        <begin position="77"/>
        <end position="112"/>
    </location>
</feature>
<keyword evidence="2" id="KW-1277">Toxin-antitoxin system</keyword>
<accession>A0A7G2JVV5</accession>
<dbReference type="GO" id="GO:0009376">
    <property type="term" value="C:HslUV protease complex"/>
    <property type="evidence" value="ECO:0007669"/>
    <property type="project" value="TreeGrafter"/>
</dbReference>
<comment type="caution">
    <text evidence="7">The sequence shown here is derived from an EMBL/GenBank/DDBJ whole genome shotgun (WGS) entry which is preliminary data.</text>
</comment>
<sequence>LLVIFACSQIPISLLKNYQIKEKAMSEMTPREIVSELDQHIIGQADAKRAVAIALRNRWRRMQLQESLRHEVTPKNILMIGPTGVGKTEIARRLAKLANAPFIKVEATKLRKIPSKAHIIEKCEMLKNFPDCTNIKALTNHTYEYRYRVGDYRIFFNIVGNTMSIVSIEEVKKRDERTY</sequence>
<evidence type="ECO:0000256" key="4">
    <source>
        <dbReference type="ARBA" id="ARBA00022840"/>
    </source>
</evidence>
<keyword evidence="7" id="KW-0645">Protease</keyword>
<dbReference type="Pfam" id="PF05016">
    <property type="entry name" value="ParE_toxin"/>
    <property type="match status" value="1"/>
</dbReference>
<evidence type="ECO:0000256" key="3">
    <source>
        <dbReference type="ARBA" id="ARBA00022741"/>
    </source>
</evidence>
<protein>
    <submittedName>
        <fullName evidence="7">ATP-dependent hsl protease ATP-binding subunit hslU</fullName>
    </submittedName>
</protein>
<dbReference type="GO" id="GO:0005524">
    <property type="term" value="F:ATP binding"/>
    <property type="evidence" value="ECO:0007669"/>
    <property type="project" value="UniProtKB-KW"/>
</dbReference>
<evidence type="ECO:0000256" key="2">
    <source>
        <dbReference type="ARBA" id="ARBA00022649"/>
    </source>
</evidence>
<keyword evidence="1" id="KW-0963">Cytoplasm</keyword>
<dbReference type="PANTHER" id="PTHR48102:SF3">
    <property type="entry name" value="ATP-DEPENDENT PROTEASE ATPASE SUBUNIT HSLU"/>
    <property type="match status" value="1"/>
</dbReference>
<gene>
    <name evidence="7" type="primary">hslU</name>
    <name evidence="7" type="ORF">HAINFHK1212_0341</name>
</gene>
<dbReference type="GO" id="GO:0008233">
    <property type="term" value="F:peptidase activity"/>
    <property type="evidence" value="ECO:0007669"/>
    <property type="project" value="UniProtKB-KW"/>
</dbReference>
<evidence type="ECO:0000313" key="7">
    <source>
        <dbReference type="EMBL" id="EFA27622.1"/>
    </source>
</evidence>
<evidence type="ECO:0000256" key="1">
    <source>
        <dbReference type="ARBA" id="ARBA00022490"/>
    </source>
</evidence>
<evidence type="ECO:0000256" key="5">
    <source>
        <dbReference type="ARBA" id="ARBA00023186"/>
    </source>
</evidence>
<dbReference type="InterPro" id="IPR003959">
    <property type="entry name" value="ATPase_AAA_core"/>
</dbReference>
<keyword evidence="7" id="KW-0378">Hydrolase</keyword>
<dbReference type="GO" id="GO:0016887">
    <property type="term" value="F:ATP hydrolysis activity"/>
    <property type="evidence" value="ECO:0007669"/>
    <property type="project" value="InterPro"/>
</dbReference>
<evidence type="ECO:0000259" key="6">
    <source>
        <dbReference type="Pfam" id="PF00004"/>
    </source>
</evidence>
<dbReference type="SUPFAM" id="SSF143011">
    <property type="entry name" value="RelE-like"/>
    <property type="match status" value="1"/>
</dbReference>
<feature type="non-terminal residue" evidence="7">
    <location>
        <position position="1"/>
    </location>
</feature>
<keyword evidence="3" id="KW-0547">Nucleotide-binding</keyword>
<proteinExistence type="predicted"/>
<dbReference type="InterPro" id="IPR027417">
    <property type="entry name" value="P-loop_NTPase"/>
</dbReference>
<name>A0A7G2JVV5_HAEIF</name>
<keyword evidence="5" id="KW-0143">Chaperone</keyword>
<dbReference type="Gene3D" id="3.40.50.300">
    <property type="entry name" value="P-loop containing nucleotide triphosphate hydrolases"/>
    <property type="match status" value="1"/>
</dbReference>
<keyword evidence="4 7" id="KW-0067">ATP-binding</keyword>
<dbReference type="InterPro" id="IPR050052">
    <property type="entry name" value="ATP-dep_Clp_protease_ClpX"/>
</dbReference>
<organism evidence="7">
    <name type="scientific">Haemophilus influenzae HK1212</name>
    <dbReference type="NCBI Taxonomy" id="456482"/>
    <lineage>
        <taxon>Bacteria</taxon>
        <taxon>Pseudomonadati</taxon>
        <taxon>Pseudomonadota</taxon>
        <taxon>Gammaproteobacteria</taxon>
        <taxon>Pasteurellales</taxon>
        <taxon>Pasteurellaceae</taxon>
        <taxon>Haemophilus</taxon>
    </lineage>
</organism>
<dbReference type="InterPro" id="IPR007712">
    <property type="entry name" value="RelE/ParE_toxin"/>
</dbReference>
<dbReference type="PANTHER" id="PTHR48102">
    <property type="entry name" value="ATP-DEPENDENT CLP PROTEASE ATP-BINDING SUBUNIT CLPX-LIKE, MITOCHONDRIAL-RELATED"/>
    <property type="match status" value="1"/>
</dbReference>
<dbReference type="SUPFAM" id="SSF52540">
    <property type="entry name" value="P-loop containing nucleoside triphosphate hydrolases"/>
    <property type="match status" value="1"/>
</dbReference>
<dbReference type="FunFam" id="3.40.50.300:FF:000213">
    <property type="entry name" value="ATP-dependent protease ATPase subunit HslU"/>
    <property type="match status" value="1"/>
</dbReference>
<dbReference type="AlphaFoldDB" id="A0A7G2JVV5"/>
<dbReference type="GO" id="GO:0051603">
    <property type="term" value="P:proteolysis involved in protein catabolic process"/>
    <property type="evidence" value="ECO:0007669"/>
    <property type="project" value="TreeGrafter"/>
</dbReference>
<dbReference type="Pfam" id="PF00004">
    <property type="entry name" value="AAA"/>
    <property type="match status" value="1"/>
</dbReference>
<dbReference type="EMBL" id="ABFC01001233">
    <property type="protein sequence ID" value="EFA27622.1"/>
    <property type="molecule type" value="Genomic_DNA"/>
</dbReference>
<reference evidence="7" key="1">
    <citation type="journal article" date="2010" name="Genomics">
        <title>Tracing phylogenomic events leading to diversity of Haemophilus influenzae and the emergence of Brazilian Purpuric Fever (BPF)-associated clones.</title>
        <authorList>
            <person name="Papazisi L."/>
            <person name="Ratnayake S."/>
            <person name="Remortel B.G."/>
            <person name="Bock G.R."/>
            <person name="Liang W."/>
            <person name="Saeed A.I."/>
            <person name="Liu J."/>
            <person name="Fleischmann R.D."/>
            <person name="Kilian M."/>
            <person name="Peterson S.N."/>
        </authorList>
    </citation>
    <scope>NUCLEOTIDE SEQUENCE [LARGE SCALE GENOMIC DNA]</scope>
    <source>
        <strain evidence="7">HK1212</strain>
    </source>
</reference>